<dbReference type="Proteomes" id="UP000501558">
    <property type="component" value="Chromosome"/>
</dbReference>
<keyword evidence="3" id="KW-1185">Reference proteome</keyword>
<evidence type="ECO:0000313" key="3">
    <source>
        <dbReference type="Proteomes" id="UP000501558"/>
    </source>
</evidence>
<gene>
    <name evidence="2" type="ORF">GU334_09015</name>
    <name evidence="1" type="ORF">GU336_10440</name>
</gene>
<dbReference type="RefSeq" id="WP_061774851.1">
    <property type="nucleotide sequence ID" value="NZ_BAAAXH010000075.1"/>
</dbReference>
<evidence type="ECO:0000313" key="2">
    <source>
        <dbReference type="EMBL" id="QIW59036.1"/>
    </source>
</evidence>
<dbReference type="AlphaFoldDB" id="A0A290QAE3"/>
<proteinExistence type="predicted"/>
<reference evidence="3 4" key="1">
    <citation type="submission" date="2019-12" db="EMBL/GenBank/DDBJ databases">
        <title>Whole genome sequences of Lactococcus raffinolactis strains isolated from sewage.</title>
        <authorList>
            <person name="Ybazeta G."/>
            <person name="Ross M."/>
            <person name="Brabant-Kirwan D."/>
            <person name="Saleh M."/>
            <person name="Dillon J.A."/>
            <person name="Splinter K."/>
            <person name="Nokhbeh R."/>
        </authorList>
    </citation>
    <scope>NUCLEOTIDE SEQUENCE [LARGE SCALE GENOMIC DNA]</scope>
    <source>
        <strain evidence="2 3">Lr_19_14</strain>
        <strain evidence="1 4">Lr_19_5</strain>
    </source>
</reference>
<protein>
    <submittedName>
        <fullName evidence="2">Excisionase</fullName>
    </submittedName>
</protein>
<evidence type="ECO:0000313" key="4">
    <source>
        <dbReference type="Proteomes" id="UP000501945"/>
    </source>
</evidence>
<dbReference type="EMBL" id="CP047628">
    <property type="protein sequence ID" value="QIW59036.1"/>
    <property type="molecule type" value="Genomic_DNA"/>
</dbReference>
<dbReference type="GeneID" id="303194723"/>
<dbReference type="EMBL" id="CP047616">
    <property type="protein sequence ID" value="QIW54515.1"/>
    <property type="molecule type" value="Genomic_DNA"/>
</dbReference>
<name>A0A290QAE3_9LACT</name>
<organism evidence="2 3">
    <name type="scientific">Pseudolactococcus raffinolactis</name>
    <dbReference type="NCBI Taxonomy" id="1366"/>
    <lineage>
        <taxon>Bacteria</taxon>
        <taxon>Bacillati</taxon>
        <taxon>Bacillota</taxon>
        <taxon>Bacilli</taxon>
        <taxon>Lactobacillales</taxon>
        <taxon>Streptococcaceae</taxon>
        <taxon>Pseudolactococcus</taxon>
    </lineage>
</organism>
<evidence type="ECO:0000313" key="1">
    <source>
        <dbReference type="EMBL" id="QIW54515.1"/>
    </source>
</evidence>
<dbReference type="OrthoDB" id="2242910at2"/>
<accession>A0A290QAE3</accession>
<dbReference type="Proteomes" id="UP000501945">
    <property type="component" value="Chromosome"/>
</dbReference>
<sequence length="74" mass="8958">MDINNFPDKLFTKKQLLEKFFPAIHKSTLERYMRDINKNDDFKEIISRPTSQMTLINAKGFFLYLKYKESQLHK</sequence>
<dbReference type="KEGG" id="lrn:CMV25_02825"/>